<accession>A0ABS6JQM7</accession>
<evidence type="ECO:0000256" key="4">
    <source>
        <dbReference type="ARBA" id="ARBA00022840"/>
    </source>
</evidence>
<protein>
    <submittedName>
        <fullName evidence="7">AAA family ATPase</fullName>
    </submittedName>
</protein>
<evidence type="ECO:0000259" key="6">
    <source>
        <dbReference type="PROSITE" id="PS51198"/>
    </source>
</evidence>
<dbReference type="PANTHER" id="PTHR11070:SF17">
    <property type="entry name" value="DNA HELICASE IV"/>
    <property type="match status" value="1"/>
</dbReference>
<dbReference type="InterPro" id="IPR000212">
    <property type="entry name" value="DNA_helicase_UvrD/REP"/>
</dbReference>
<evidence type="ECO:0000256" key="5">
    <source>
        <dbReference type="PROSITE-ProRule" id="PRU00560"/>
    </source>
</evidence>
<comment type="caution">
    <text evidence="7">The sequence shown here is derived from an EMBL/GenBank/DDBJ whole genome shotgun (WGS) entry which is preliminary data.</text>
</comment>
<organism evidence="7 8">
    <name type="scientific">Evansella alkalicola</name>
    <dbReference type="NCBI Taxonomy" id="745819"/>
    <lineage>
        <taxon>Bacteria</taxon>
        <taxon>Bacillati</taxon>
        <taxon>Bacillota</taxon>
        <taxon>Bacilli</taxon>
        <taxon>Bacillales</taxon>
        <taxon>Bacillaceae</taxon>
        <taxon>Evansella</taxon>
    </lineage>
</organism>
<dbReference type="InterPro" id="IPR027417">
    <property type="entry name" value="P-loop_NTPase"/>
</dbReference>
<dbReference type="RefSeq" id="WP_088074550.1">
    <property type="nucleotide sequence ID" value="NZ_JAHQCR010000021.1"/>
</dbReference>
<feature type="domain" description="UvrD-like helicase ATP-binding" evidence="6">
    <location>
        <begin position="213"/>
        <end position="618"/>
    </location>
</feature>
<evidence type="ECO:0000256" key="3">
    <source>
        <dbReference type="ARBA" id="ARBA00022806"/>
    </source>
</evidence>
<feature type="binding site" evidence="5">
    <location>
        <begin position="234"/>
        <end position="241"/>
    </location>
    <ligand>
        <name>ATP</name>
        <dbReference type="ChEBI" id="CHEBI:30616"/>
    </ligand>
</feature>
<dbReference type="InterPro" id="IPR027785">
    <property type="entry name" value="UvrD-like_helicase_C"/>
</dbReference>
<keyword evidence="2 5" id="KW-0378">Hydrolase</keyword>
<sequence>MSQHADLDWRQEKQRVETVEHLINKKIEEIKENTGGLKEGVIELRKSFWEDVTVNLDDAHEIGETFTSIKQQAELLSERERTHKQFYKKLVNLIKLKDNPYFGRVDFKEKGESDPEEVYIGITSLMDENDEDFLIYDWRAPISSLYYNFSPGPAHYEVPEEKVDGEISLKRQYIIRNGQLKSMFDTGVTIGDELLQEVLSNSANTQMKSIVATIQKEQNQIIRNETSKYLIVQGAAGSGKTSAALQRVAYLLYRYRGKITSDNIMLFSPNYLFNSYVSTVLPELGEENMRQSTFFEYIQQRVGKAYEVEDPFTQMEFVYGELDRSDYDLRLEGIRLKSSKQFKDLLDKYITHLSQANMSFKDIVFRDKTLVTRAEIEEYFYSLDKALPIPNRINLVMEWLIVTIKKAEHRERKKDWVLEEIELLHKEDYLEVYREVQSNMKGEDSFDDFEKEQELLRKKYVKTKFNPVYGMVKKFRFINMKDMYEQFIQEGLVEESSDVKLAYNWKEIVEYTTENLRSGILLYEDATPFLYLTDKIEGRKGNSGIRHLFIDEGQDYSIFQFNYLKYIFPNSKMTILGDFNQGIYAHSIDSPSFLPTETLVEENETSEQIILSRSYRSTKEIVEFTSGLIPGGDKIEPFNRPGKKPTLTLIGEGDKVQHHQAILKRVKELRSQFDSVAIICKTGDQSEKVYEELRDDLEGLRLIKKDTTSFEKGTLVLPSYLAKGIEFDAVVVYDASGNDYGREMERKLFYTVCTRAMHELHLFSNGEKSPFINDATMGTYETNTV</sequence>
<evidence type="ECO:0000313" key="7">
    <source>
        <dbReference type="EMBL" id="MBU9720846.1"/>
    </source>
</evidence>
<dbReference type="InterPro" id="IPR048228">
    <property type="entry name" value="HelD_bacillota"/>
</dbReference>
<dbReference type="Gene3D" id="3.40.50.300">
    <property type="entry name" value="P-loop containing nucleotide triphosphate hydrolases"/>
    <property type="match status" value="3"/>
</dbReference>
<dbReference type="NCBIfam" id="NF041464">
    <property type="entry name" value="HelD_BACSU"/>
    <property type="match status" value="1"/>
</dbReference>
<evidence type="ECO:0000256" key="2">
    <source>
        <dbReference type="ARBA" id="ARBA00022801"/>
    </source>
</evidence>
<evidence type="ECO:0000256" key="1">
    <source>
        <dbReference type="ARBA" id="ARBA00022741"/>
    </source>
</evidence>
<evidence type="ECO:0000313" key="8">
    <source>
        <dbReference type="Proteomes" id="UP000790580"/>
    </source>
</evidence>
<keyword evidence="4 5" id="KW-0067">ATP-binding</keyword>
<proteinExistence type="predicted"/>
<keyword evidence="8" id="KW-1185">Reference proteome</keyword>
<dbReference type="EMBL" id="JAHQCR010000021">
    <property type="protein sequence ID" value="MBU9720846.1"/>
    <property type="molecule type" value="Genomic_DNA"/>
</dbReference>
<dbReference type="PROSITE" id="PS51198">
    <property type="entry name" value="UVRD_HELICASE_ATP_BIND"/>
    <property type="match status" value="1"/>
</dbReference>
<dbReference type="Pfam" id="PF13538">
    <property type="entry name" value="UvrD_C_2"/>
    <property type="match status" value="1"/>
</dbReference>
<reference evidence="7 8" key="1">
    <citation type="submission" date="2021-06" db="EMBL/GenBank/DDBJ databases">
        <title>Bacillus sp. RD4P76, an endophyte from a halophyte.</title>
        <authorList>
            <person name="Sun J.-Q."/>
        </authorList>
    </citation>
    <scope>NUCLEOTIDE SEQUENCE [LARGE SCALE GENOMIC DNA]</scope>
    <source>
        <strain evidence="7 8">JCM 17098</strain>
    </source>
</reference>
<dbReference type="Pfam" id="PF00580">
    <property type="entry name" value="UvrD-helicase"/>
    <property type="match status" value="1"/>
</dbReference>
<keyword evidence="3 5" id="KW-0347">Helicase</keyword>
<dbReference type="Proteomes" id="UP000790580">
    <property type="component" value="Unassembled WGS sequence"/>
</dbReference>
<dbReference type="PANTHER" id="PTHR11070">
    <property type="entry name" value="UVRD / RECB / PCRA DNA HELICASE FAMILY MEMBER"/>
    <property type="match status" value="1"/>
</dbReference>
<keyword evidence="1 5" id="KW-0547">Nucleotide-binding</keyword>
<dbReference type="SUPFAM" id="SSF52540">
    <property type="entry name" value="P-loop containing nucleoside triphosphate hydrolases"/>
    <property type="match status" value="1"/>
</dbReference>
<gene>
    <name evidence="7" type="ORF">KS407_05210</name>
</gene>
<dbReference type="InterPro" id="IPR014016">
    <property type="entry name" value="UvrD-like_ATP-bd"/>
</dbReference>
<name>A0ABS6JQM7_9BACI</name>